<dbReference type="EMBL" id="VGIR01000002">
    <property type="protein sequence ID" value="MBM3330358.1"/>
    <property type="molecule type" value="Genomic_DNA"/>
</dbReference>
<comment type="similarity">
    <text evidence="1">Belongs to the nitroreductase family.</text>
</comment>
<comment type="caution">
    <text evidence="5">The sequence shown here is derived from an EMBL/GenBank/DDBJ whole genome shotgun (WGS) entry which is preliminary data.</text>
</comment>
<proteinExistence type="inferred from homology"/>
<dbReference type="InterPro" id="IPR029479">
    <property type="entry name" value="Nitroreductase"/>
</dbReference>
<evidence type="ECO:0000313" key="6">
    <source>
        <dbReference type="Proteomes" id="UP000779900"/>
    </source>
</evidence>
<dbReference type="GO" id="GO:0016491">
    <property type="term" value="F:oxidoreductase activity"/>
    <property type="evidence" value="ECO:0007669"/>
    <property type="project" value="UniProtKB-KW"/>
</dbReference>
<dbReference type="Proteomes" id="UP000779900">
    <property type="component" value="Unassembled WGS sequence"/>
</dbReference>
<name>A0A938BSW6_UNCW3</name>
<evidence type="ECO:0000256" key="1">
    <source>
        <dbReference type="ARBA" id="ARBA00007118"/>
    </source>
</evidence>
<dbReference type="Pfam" id="PF00881">
    <property type="entry name" value="Nitroreductase"/>
    <property type="match status" value="1"/>
</dbReference>
<sequence>MGDLHFLKLCWTRRSVRRFADRPVEREKLELCLEAARRAPSADNMQPWRFIVFDDPEKKAKLADAVFVGAYAASKKFAAAPVLVALLMKENLLVNRVAGAVQGTQYQLVDVGIGGEHFVLAAAEQGLGTCWIGWYDGRALLKHMGLRGKGYKPVALIALGYPAPDVSPNERPRKPLPDIASWNEPPGR</sequence>
<organism evidence="5 6">
    <name type="scientific">candidate division WOR-3 bacterium</name>
    <dbReference type="NCBI Taxonomy" id="2052148"/>
    <lineage>
        <taxon>Bacteria</taxon>
        <taxon>Bacteria division WOR-3</taxon>
    </lineage>
</organism>
<dbReference type="AlphaFoldDB" id="A0A938BSW6"/>
<dbReference type="Gene3D" id="3.40.109.10">
    <property type="entry name" value="NADH Oxidase"/>
    <property type="match status" value="1"/>
</dbReference>
<evidence type="ECO:0000313" key="5">
    <source>
        <dbReference type="EMBL" id="MBM3330358.1"/>
    </source>
</evidence>
<evidence type="ECO:0000256" key="3">
    <source>
        <dbReference type="SAM" id="MobiDB-lite"/>
    </source>
</evidence>
<accession>A0A938BSW6</accession>
<reference evidence="5" key="1">
    <citation type="submission" date="2019-03" db="EMBL/GenBank/DDBJ databases">
        <title>Lake Tanganyika Metagenome-Assembled Genomes (MAGs).</title>
        <authorList>
            <person name="Tran P."/>
        </authorList>
    </citation>
    <scope>NUCLEOTIDE SEQUENCE</scope>
    <source>
        <strain evidence="5">K_DeepCast_150m_m2_040</strain>
    </source>
</reference>
<evidence type="ECO:0000259" key="4">
    <source>
        <dbReference type="Pfam" id="PF00881"/>
    </source>
</evidence>
<keyword evidence="2" id="KW-0560">Oxidoreductase</keyword>
<dbReference type="PANTHER" id="PTHR43673">
    <property type="entry name" value="NAD(P)H NITROREDUCTASE YDGI-RELATED"/>
    <property type="match status" value="1"/>
</dbReference>
<dbReference type="InterPro" id="IPR000415">
    <property type="entry name" value="Nitroreductase-like"/>
</dbReference>
<feature type="region of interest" description="Disordered" evidence="3">
    <location>
        <begin position="165"/>
        <end position="188"/>
    </location>
</feature>
<dbReference type="PANTHER" id="PTHR43673:SF10">
    <property type="entry name" value="NADH DEHYDROGENASE_NAD(P)H NITROREDUCTASE XCC3605-RELATED"/>
    <property type="match status" value="1"/>
</dbReference>
<protein>
    <recommendedName>
        <fullName evidence="4">Nitroreductase domain-containing protein</fullName>
    </recommendedName>
</protein>
<feature type="domain" description="Nitroreductase" evidence="4">
    <location>
        <begin position="12"/>
        <end position="161"/>
    </location>
</feature>
<evidence type="ECO:0000256" key="2">
    <source>
        <dbReference type="ARBA" id="ARBA00023002"/>
    </source>
</evidence>
<gene>
    <name evidence="5" type="ORF">FJY68_00745</name>
</gene>
<dbReference type="SUPFAM" id="SSF55469">
    <property type="entry name" value="FMN-dependent nitroreductase-like"/>
    <property type="match status" value="1"/>
</dbReference>